<dbReference type="SUPFAM" id="SSF57850">
    <property type="entry name" value="RING/U-box"/>
    <property type="match status" value="2"/>
</dbReference>
<sequence>MNDDKFLPKLSQNLLKILNDDEYYDITIEVGNDPYIKIFRAHMVILNYRSTYLQRILSTNKKNDGTLVHIKLPNISPEIFQIILRYIYGGRLSLDRCDISDIIKILIAASELNLQELVNHLQLYIIDNNKNWMEKNFNLVYQTSFENHSFLELQKYCTDLISKRPDKILKSISFSSIPEKLLVLIIQSNNLHMSEIQVWKYVIKWGLAQNPQLPSDPATFSKDDFVVLKNALQHLIPFIEFTNLTPKEFSDEVLPYKKVLPKELYKDLLKIFINSHPDSRPNGKSKTQNIDSKIITFQHATLISKWIDKLDITDKLISLYEFKLIFRGSRDGFASNEFHEICDNQSCTLTIVKVKGNNQILGGYNPIGWKSDRSYDATKDSFIFSFKNGNDIDEHILSRVTNENYAIFNDHTYGPSFGGADLILRGNSGHCIKDSYEKQIRGPSSEPALHYGVYCDYCNYTIRGMRWKCASCENYDLCQDCKPKSHIYHYPYDHVFELIPHLVTSDRSPRFAVHYGIMCKRCNSEIRGMRWECTFCQDYNLCQDCKSTSLYIYDHPNNHAFRPIGYQDNSELLFLYGFTKNAICDYCKSDCVGGKCYKCANGEFSVEDYEIFQIVKK</sequence>
<evidence type="ECO:0000256" key="3">
    <source>
        <dbReference type="ARBA" id="ARBA00022833"/>
    </source>
</evidence>
<evidence type="ECO:0000256" key="2">
    <source>
        <dbReference type="ARBA" id="ARBA00022771"/>
    </source>
</evidence>
<feature type="domain" description="TLDc" evidence="7">
    <location>
        <begin position="293"/>
        <end position="441"/>
    </location>
</feature>
<dbReference type="PROSITE" id="PS01357">
    <property type="entry name" value="ZF_ZZ_1"/>
    <property type="match status" value="2"/>
</dbReference>
<keyword evidence="2 4" id="KW-0863">Zinc-finger</keyword>
<dbReference type="Pfam" id="PF07534">
    <property type="entry name" value="TLD"/>
    <property type="match status" value="1"/>
</dbReference>
<dbReference type="Pfam" id="PF07707">
    <property type="entry name" value="BACK"/>
    <property type="match status" value="1"/>
</dbReference>
<dbReference type="SMART" id="SM00225">
    <property type="entry name" value="BTB"/>
    <property type="match status" value="1"/>
</dbReference>
<dbReference type="VEuPathDB" id="FungiDB:RhiirA1_458794"/>
<dbReference type="Gene3D" id="3.30.60.90">
    <property type="match status" value="2"/>
</dbReference>
<dbReference type="PROSITE" id="PS50097">
    <property type="entry name" value="BTB"/>
    <property type="match status" value="1"/>
</dbReference>
<name>A0A2N0RV18_9GLOM</name>
<dbReference type="Gene3D" id="1.25.40.420">
    <property type="match status" value="1"/>
</dbReference>
<dbReference type="InterPro" id="IPR006571">
    <property type="entry name" value="TLDc_dom"/>
</dbReference>
<dbReference type="InterPro" id="IPR043145">
    <property type="entry name" value="Znf_ZZ_sf"/>
</dbReference>
<dbReference type="InterPro" id="IPR000210">
    <property type="entry name" value="BTB/POZ_dom"/>
</dbReference>
<evidence type="ECO:0000313" key="9">
    <source>
        <dbReference type="Proteomes" id="UP000232688"/>
    </source>
</evidence>
<dbReference type="EMBL" id="LLXH01000410">
    <property type="protein sequence ID" value="PKC67163.1"/>
    <property type="molecule type" value="Genomic_DNA"/>
</dbReference>
<dbReference type="Pfam" id="PF00569">
    <property type="entry name" value="ZZ"/>
    <property type="match status" value="2"/>
</dbReference>
<keyword evidence="1" id="KW-0479">Metal-binding</keyword>
<accession>A0A2N0RV18</accession>
<dbReference type="CDD" id="cd18186">
    <property type="entry name" value="BTB_POZ_ZBTB_KLHL-like"/>
    <property type="match status" value="1"/>
</dbReference>
<dbReference type="PANTHER" id="PTHR24410:SF23">
    <property type="entry name" value="BTB DOMAIN-CONTAINING PROTEIN-RELATED"/>
    <property type="match status" value="1"/>
</dbReference>
<evidence type="ECO:0000259" key="6">
    <source>
        <dbReference type="PROSITE" id="PS50135"/>
    </source>
</evidence>
<dbReference type="VEuPathDB" id="FungiDB:RhiirFUN_017765"/>
<dbReference type="VEuPathDB" id="FungiDB:FUN_001028"/>
<dbReference type="Gene3D" id="3.30.710.10">
    <property type="entry name" value="Potassium Channel Kv1.1, Chain A"/>
    <property type="match status" value="1"/>
</dbReference>
<keyword evidence="3" id="KW-0862">Zinc</keyword>
<dbReference type="GO" id="GO:0008270">
    <property type="term" value="F:zinc ion binding"/>
    <property type="evidence" value="ECO:0007669"/>
    <property type="project" value="UniProtKB-KW"/>
</dbReference>
<evidence type="ECO:0000313" key="8">
    <source>
        <dbReference type="EMBL" id="PKC67163.1"/>
    </source>
</evidence>
<evidence type="ECO:0008006" key="10">
    <source>
        <dbReference type="Google" id="ProtNLM"/>
    </source>
</evidence>
<dbReference type="PROSITE" id="PS51886">
    <property type="entry name" value="TLDC"/>
    <property type="match status" value="1"/>
</dbReference>
<dbReference type="InterPro" id="IPR011705">
    <property type="entry name" value="BACK"/>
</dbReference>
<dbReference type="InterPro" id="IPR000433">
    <property type="entry name" value="Znf_ZZ"/>
</dbReference>
<evidence type="ECO:0000259" key="5">
    <source>
        <dbReference type="PROSITE" id="PS50097"/>
    </source>
</evidence>
<evidence type="ECO:0000256" key="4">
    <source>
        <dbReference type="PROSITE-ProRule" id="PRU00228"/>
    </source>
</evidence>
<dbReference type="Proteomes" id="UP000232688">
    <property type="component" value="Unassembled WGS sequence"/>
</dbReference>
<feature type="domain" description="ZZ-type" evidence="6">
    <location>
        <begin position="450"/>
        <end position="504"/>
    </location>
</feature>
<comment type="caution">
    <text evidence="8">The sequence shown here is derived from an EMBL/GenBank/DDBJ whole genome shotgun (WGS) entry which is preliminary data.</text>
</comment>
<feature type="domain" description="BTB" evidence="5">
    <location>
        <begin position="24"/>
        <end position="96"/>
    </location>
</feature>
<dbReference type="InterPro" id="IPR011333">
    <property type="entry name" value="SKP1/BTB/POZ_sf"/>
</dbReference>
<dbReference type="PROSITE" id="PS50135">
    <property type="entry name" value="ZF_ZZ_2"/>
    <property type="match status" value="2"/>
</dbReference>
<organism evidence="8 9">
    <name type="scientific">Rhizophagus irregularis</name>
    <dbReference type="NCBI Taxonomy" id="588596"/>
    <lineage>
        <taxon>Eukaryota</taxon>
        <taxon>Fungi</taxon>
        <taxon>Fungi incertae sedis</taxon>
        <taxon>Mucoromycota</taxon>
        <taxon>Glomeromycotina</taxon>
        <taxon>Glomeromycetes</taxon>
        <taxon>Glomerales</taxon>
        <taxon>Glomeraceae</taxon>
        <taxon>Rhizophagus</taxon>
    </lineage>
</organism>
<proteinExistence type="predicted"/>
<dbReference type="PANTHER" id="PTHR24410">
    <property type="entry name" value="HL07962P-RELATED"/>
    <property type="match status" value="1"/>
</dbReference>
<feature type="domain" description="ZZ-type" evidence="6">
    <location>
        <begin position="514"/>
        <end position="569"/>
    </location>
</feature>
<dbReference type="SUPFAM" id="SSF54695">
    <property type="entry name" value="POZ domain"/>
    <property type="match status" value="1"/>
</dbReference>
<reference evidence="8 9" key="2">
    <citation type="submission" date="2017-10" db="EMBL/GenBank/DDBJ databases">
        <title>Genome analyses suggest a sexual origin of heterokaryosis in a supposedly ancient asexual fungus.</title>
        <authorList>
            <person name="Corradi N."/>
            <person name="Sedzielewska K."/>
            <person name="Noel J."/>
            <person name="Charron P."/>
            <person name="Farinelli L."/>
            <person name="Marton T."/>
            <person name="Kruger M."/>
            <person name="Pelin A."/>
            <person name="Brachmann A."/>
            <person name="Corradi N."/>
        </authorList>
    </citation>
    <scope>NUCLEOTIDE SEQUENCE [LARGE SCALE GENOMIC DNA]</scope>
    <source>
        <strain evidence="8 9">A1</strain>
    </source>
</reference>
<gene>
    <name evidence="8" type="ORF">RhiirA1_458794</name>
</gene>
<dbReference type="SMART" id="SM00291">
    <property type="entry name" value="ZnF_ZZ"/>
    <property type="match status" value="2"/>
</dbReference>
<dbReference type="AlphaFoldDB" id="A0A2N0RV18"/>
<protein>
    <recommendedName>
        <fullName evidence="10">Kelch-like protein 17</fullName>
    </recommendedName>
</protein>
<evidence type="ECO:0000259" key="7">
    <source>
        <dbReference type="PROSITE" id="PS51886"/>
    </source>
</evidence>
<reference evidence="8 9" key="1">
    <citation type="submission" date="2017-10" db="EMBL/GenBank/DDBJ databases">
        <title>Extensive intraspecific genome diversity in a model arbuscular mycorrhizal fungus.</title>
        <authorList>
            <person name="Chen E.C.H."/>
            <person name="Morin E."/>
            <person name="Baudet D."/>
            <person name="Noel J."/>
            <person name="Ndikumana S."/>
            <person name="Charron P."/>
            <person name="St-Onge C."/>
            <person name="Giorgi J."/>
            <person name="Grigoriev I.V."/>
            <person name="Roux C."/>
            <person name="Martin F.M."/>
            <person name="Corradi N."/>
        </authorList>
    </citation>
    <scope>NUCLEOTIDE SEQUENCE [LARGE SCALE GENOMIC DNA]</scope>
    <source>
        <strain evidence="8 9">A1</strain>
    </source>
</reference>
<dbReference type="CDD" id="cd02249">
    <property type="entry name" value="ZZ"/>
    <property type="match status" value="1"/>
</dbReference>
<dbReference type="Pfam" id="PF00651">
    <property type="entry name" value="BTB"/>
    <property type="match status" value="1"/>
</dbReference>
<dbReference type="InterPro" id="IPR051481">
    <property type="entry name" value="BTB-POZ/Galectin-3-binding"/>
</dbReference>
<evidence type="ECO:0000256" key="1">
    <source>
        <dbReference type="ARBA" id="ARBA00022723"/>
    </source>
</evidence>